<gene>
    <name evidence="1" type="ORF">BDA99DRAFT_524053</name>
</gene>
<evidence type="ECO:0000313" key="2">
    <source>
        <dbReference type="Proteomes" id="UP001209540"/>
    </source>
</evidence>
<dbReference type="AlphaFoldDB" id="A0AAD5K082"/>
<proteinExistence type="predicted"/>
<dbReference type="EMBL" id="JAIXMP010000036">
    <property type="protein sequence ID" value="KAI9249128.1"/>
    <property type="molecule type" value="Genomic_DNA"/>
</dbReference>
<organism evidence="1 2">
    <name type="scientific">Phascolomyces articulosus</name>
    <dbReference type="NCBI Taxonomy" id="60185"/>
    <lineage>
        <taxon>Eukaryota</taxon>
        <taxon>Fungi</taxon>
        <taxon>Fungi incertae sedis</taxon>
        <taxon>Mucoromycota</taxon>
        <taxon>Mucoromycotina</taxon>
        <taxon>Mucoromycetes</taxon>
        <taxon>Mucorales</taxon>
        <taxon>Lichtheimiaceae</taxon>
        <taxon>Phascolomyces</taxon>
    </lineage>
</organism>
<evidence type="ECO:0000313" key="1">
    <source>
        <dbReference type="EMBL" id="KAI9249128.1"/>
    </source>
</evidence>
<keyword evidence="2" id="KW-1185">Reference proteome</keyword>
<accession>A0AAD5K082</accession>
<comment type="caution">
    <text evidence="1">The sequence shown here is derived from an EMBL/GenBank/DDBJ whole genome shotgun (WGS) entry which is preliminary data.</text>
</comment>
<dbReference type="Proteomes" id="UP001209540">
    <property type="component" value="Unassembled WGS sequence"/>
</dbReference>
<reference evidence="1" key="1">
    <citation type="journal article" date="2022" name="IScience">
        <title>Evolution of zygomycete secretomes and the origins of terrestrial fungal ecologies.</title>
        <authorList>
            <person name="Chang Y."/>
            <person name="Wang Y."/>
            <person name="Mondo S."/>
            <person name="Ahrendt S."/>
            <person name="Andreopoulos W."/>
            <person name="Barry K."/>
            <person name="Beard J."/>
            <person name="Benny G.L."/>
            <person name="Blankenship S."/>
            <person name="Bonito G."/>
            <person name="Cuomo C."/>
            <person name="Desiro A."/>
            <person name="Gervers K.A."/>
            <person name="Hundley H."/>
            <person name="Kuo A."/>
            <person name="LaButti K."/>
            <person name="Lang B.F."/>
            <person name="Lipzen A."/>
            <person name="O'Donnell K."/>
            <person name="Pangilinan J."/>
            <person name="Reynolds N."/>
            <person name="Sandor L."/>
            <person name="Smith M.E."/>
            <person name="Tsang A."/>
            <person name="Grigoriev I.V."/>
            <person name="Stajich J.E."/>
            <person name="Spatafora J.W."/>
        </authorList>
    </citation>
    <scope>NUCLEOTIDE SEQUENCE</scope>
    <source>
        <strain evidence="1">RSA 2281</strain>
    </source>
</reference>
<sequence>MATTPFNKAKFVDSHRQFIINSSKVNDALGTIWPLRFGNAARCLKIDISSSKVDWRKIAEEVLKKRQVPEYTKPTVIGKKRSSRIIDKLSTSSTSSSVTITGSISVASSSESSLLIEDRQAIEKVYADLDDETLWTLSTGTIVEKQMERLAVGCSYEHPCHSLILDLDDSIRFNYFTESEINEIREYNTPNLPALPKNISDYLKKYKGKHSTEEIFEVAHHPFFHPRKDADLHWVHQAILRGLDLIFYEYLKSSDHTEGDIMRRVCGTLVEECFDESNFIVRSDEKSCESSSESKNICRSLPSSDPLARKATGTKVDMLIKYLSEEYGCAEASRKRETSTTKELKESMFKCPKIIKDMFYKVTKSNPTKVHDLLVVGFVITGLRLTILTLDCPARYACRIYRFGPLQYPD</sequence>
<reference evidence="1" key="2">
    <citation type="submission" date="2023-02" db="EMBL/GenBank/DDBJ databases">
        <authorList>
            <consortium name="DOE Joint Genome Institute"/>
            <person name="Mondo S.J."/>
            <person name="Chang Y."/>
            <person name="Wang Y."/>
            <person name="Ahrendt S."/>
            <person name="Andreopoulos W."/>
            <person name="Barry K."/>
            <person name="Beard J."/>
            <person name="Benny G.L."/>
            <person name="Blankenship S."/>
            <person name="Bonito G."/>
            <person name="Cuomo C."/>
            <person name="Desiro A."/>
            <person name="Gervers K.A."/>
            <person name="Hundley H."/>
            <person name="Kuo A."/>
            <person name="LaButti K."/>
            <person name="Lang B.F."/>
            <person name="Lipzen A."/>
            <person name="O'Donnell K."/>
            <person name="Pangilinan J."/>
            <person name="Reynolds N."/>
            <person name="Sandor L."/>
            <person name="Smith M.W."/>
            <person name="Tsang A."/>
            <person name="Grigoriev I.V."/>
            <person name="Stajich J.E."/>
            <person name="Spatafora J.W."/>
        </authorList>
    </citation>
    <scope>NUCLEOTIDE SEQUENCE</scope>
    <source>
        <strain evidence="1">RSA 2281</strain>
    </source>
</reference>
<name>A0AAD5K082_9FUNG</name>
<protein>
    <submittedName>
        <fullName evidence="1">Uncharacterized protein</fullName>
    </submittedName>
</protein>